<dbReference type="Pfam" id="PF10551">
    <property type="entry name" value="MULE"/>
    <property type="match status" value="1"/>
</dbReference>
<evidence type="ECO:0000256" key="1">
    <source>
        <dbReference type="ARBA" id="ARBA00022723"/>
    </source>
</evidence>
<sequence>MEGPSSQKSGQDEVKLILSTWICKSTGAWLFEADTIEGSSSINLSDDLKFRDLIDEVGKKLQILAENVSVKLAYQYPQWMVIDDGDGSTPQYITNDEEVQFFIQMPRHIEEVNLCVTLTAHVNEIPTVSTCNKKEIKKTNETEDVPSSETEETGDNSEDEWHQFAMSETPMTFPAFGSTQLSDLPPKHRHRMQTRATSISINEGASAIRLNSLNLAITDKGKGKAVVTDYGSSSDSDNEDDAVVPCLPNKNQRVPHNNNSTADVRRRLFQDGENSHSEGVNHGQSDEDDENNDYEPDQGRRFSRWGRFEEALHQILNDFTAELTLFGRDAPPVFSTYECDATLKHTCSVDARRNYHRLATTQVIGELMQSKFVGIKRGSSPSGIRKILLDEFHVNVSYWKAWCAREISMDNTHGSMAGSYALVPVYLALLQNANPGTICYLETVTDPKGGTRFKYCFIAYGAFVAGFQHMRKVIVIDGTSMKGRYGGVLLSACTQDGNFQIFPLAFAIVDSENNNAWQWFLEKLNTFVPDSPELVFVSDRHQSIYNGLERVFPLAHHDVCVVHLWRNIRSGYKPRHVANLVSAVARAFTIPEFNKKFLEIQKLNPGCAAYLVDIVMGWFAIRRTKPSSNEDSLTPHVKKIIEKKFEESTGLVVRAITQFEFQVQAQEGECFTVRLVEGTCSCMEYQQLGIPCVHAIAAVGNIKIPTEAIVCKAFYGNSWKNGFEGRIYPVPSVGNVEIGDGFRGELLPPDVKRPAGRPKKIRILSSGEFKVQIYLHYCLAFWKEEGRA</sequence>
<dbReference type="PROSITE" id="PS50966">
    <property type="entry name" value="ZF_SWIM"/>
    <property type="match status" value="1"/>
</dbReference>
<feature type="domain" description="SWIM-type" evidence="6">
    <location>
        <begin position="671"/>
        <end position="703"/>
    </location>
</feature>
<dbReference type="PANTHER" id="PTHR31973:SF187">
    <property type="entry name" value="MUTATOR TRANSPOSASE MUDRA PROTEIN"/>
    <property type="match status" value="1"/>
</dbReference>
<evidence type="ECO:0000256" key="5">
    <source>
        <dbReference type="SAM" id="MobiDB-lite"/>
    </source>
</evidence>
<evidence type="ECO:0000256" key="2">
    <source>
        <dbReference type="ARBA" id="ARBA00022771"/>
    </source>
</evidence>
<dbReference type="AlphaFoldDB" id="A0A6D2JAM7"/>
<accession>A0A6D2JAM7</accession>
<protein>
    <recommendedName>
        <fullName evidence="6">SWIM-type domain-containing protein</fullName>
    </recommendedName>
</protein>
<dbReference type="InterPro" id="IPR007527">
    <property type="entry name" value="Znf_SWIM"/>
</dbReference>
<dbReference type="OrthoDB" id="1415978at2759"/>
<dbReference type="SMART" id="SM00575">
    <property type="entry name" value="ZnF_PMZ"/>
    <property type="match status" value="1"/>
</dbReference>
<evidence type="ECO:0000259" key="6">
    <source>
        <dbReference type="PROSITE" id="PS50966"/>
    </source>
</evidence>
<feature type="region of interest" description="Disordered" evidence="5">
    <location>
        <begin position="172"/>
        <end position="198"/>
    </location>
</feature>
<feature type="compositionally biased region" description="Polar residues" evidence="5">
    <location>
        <begin position="249"/>
        <end position="261"/>
    </location>
</feature>
<dbReference type="InterPro" id="IPR018289">
    <property type="entry name" value="MULE_transposase_dom"/>
</dbReference>
<feature type="compositionally biased region" description="Acidic residues" evidence="5">
    <location>
        <begin position="142"/>
        <end position="158"/>
    </location>
</feature>
<evidence type="ECO:0000313" key="7">
    <source>
        <dbReference type="EMBL" id="CAA7034367.1"/>
    </source>
</evidence>
<keyword evidence="2 4" id="KW-0863">Zinc-finger</keyword>
<keyword evidence="3" id="KW-0862">Zinc</keyword>
<dbReference type="PANTHER" id="PTHR31973">
    <property type="entry name" value="POLYPROTEIN, PUTATIVE-RELATED"/>
    <property type="match status" value="1"/>
</dbReference>
<feature type="compositionally biased region" description="Acidic residues" evidence="5">
    <location>
        <begin position="286"/>
        <end position="296"/>
    </location>
</feature>
<gene>
    <name evidence="7" type="ORF">MERR_LOCUS21602</name>
</gene>
<dbReference type="GO" id="GO:0008270">
    <property type="term" value="F:zinc ion binding"/>
    <property type="evidence" value="ECO:0007669"/>
    <property type="project" value="UniProtKB-KW"/>
</dbReference>
<evidence type="ECO:0000256" key="4">
    <source>
        <dbReference type="PROSITE-ProRule" id="PRU00325"/>
    </source>
</evidence>
<keyword evidence="1" id="KW-0479">Metal-binding</keyword>
<dbReference type="Proteomes" id="UP000467841">
    <property type="component" value="Unassembled WGS sequence"/>
</dbReference>
<dbReference type="Pfam" id="PF04434">
    <property type="entry name" value="SWIM"/>
    <property type="match status" value="1"/>
</dbReference>
<keyword evidence="8" id="KW-1185">Reference proteome</keyword>
<organism evidence="7 8">
    <name type="scientific">Microthlaspi erraticum</name>
    <dbReference type="NCBI Taxonomy" id="1685480"/>
    <lineage>
        <taxon>Eukaryota</taxon>
        <taxon>Viridiplantae</taxon>
        <taxon>Streptophyta</taxon>
        <taxon>Embryophyta</taxon>
        <taxon>Tracheophyta</taxon>
        <taxon>Spermatophyta</taxon>
        <taxon>Magnoliopsida</taxon>
        <taxon>eudicotyledons</taxon>
        <taxon>Gunneridae</taxon>
        <taxon>Pentapetalae</taxon>
        <taxon>rosids</taxon>
        <taxon>malvids</taxon>
        <taxon>Brassicales</taxon>
        <taxon>Brassicaceae</taxon>
        <taxon>Coluteocarpeae</taxon>
        <taxon>Microthlaspi</taxon>
    </lineage>
</organism>
<feature type="region of interest" description="Disordered" evidence="5">
    <location>
        <begin position="273"/>
        <end position="300"/>
    </location>
</feature>
<name>A0A6D2JAM7_9BRAS</name>
<comment type="caution">
    <text evidence="7">The sequence shown here is derived from an EMBL/GenBank/DDBJ whole genome shotgun (WGS) entry which is preliminary data.</text>
</comment>
<reference evidence="7" key="1">
    <citation type="submission" date="2020-01" db="EMBL/GenBank/DDBJ databases">
        <authorList>
            <person name="Mishra B."/>
        </authorList>
    </citation>
    <scope>NUCLEOTIDE SEQUENCE [LARGE SCALE GENOMIC DNA]</scope>
</reference>
<evidence type="ECO:0000256" key="3">
    <source>
        <dbReference type="ARBA" id="ARBA00022833"/>
    </source>
</evidence>
<dbReference type="EMBL" id="CACVBM020001145">
    <property type="protein sequence ID" value="CAA7034367.1"/>
    <property type="molecule type" value="Genomic_DNA"/>
</dbReference>
<evidence type="ECO:0000313" key="8">
    <source>
        <dbReference type="Proteomes" id="UP000467841"/>
    </source>
</evidence>
<feature type="region of interest" description="Disordered" evidence="5">
    <location>
        <begin position="137"/>
        <end position="159"/>
    </location>
</feature>
<feature type="region of interest" description="Disordered" evidence="5">
    <location>
        <begin position="221"/>
        <end position="261"/>
    </location>
</feature>
<proteinExistence type="predicted"/>
<dbReference type="InterPro" id="IPR006564">
    <property type="entry name" value="Znf_PMZ"/>
</dbReference>